<dbReference type="Pfam" id="PF03575">
    <property type="entry name" value="Peptidase_S51"/>
    <property type="match status" value="1"/>
</dbReference>
<dbReference type="AlphaFoldDB" id="A0A077MD91"/>
<feature type="chain" id="PRO_5038858355" description="Cyanophycinase" evidence="5">
    <location>
        <begin position="30"/>
        <end position="621"/>
    </location>
</feature>
<evidence type="ECO:0008006" key="8">
    <source>
        <dbReference type="Google" id="ProtNLM"/>
    </source>
</evidence>
<evidence type="ECO:0000256" key="5">
    <source>
        <dbReference type="SAM" id="SignalP"/>
    </source>
</evidence>
<dbReference type="GO" id="GO:0006508">
    <property type="term" value="P:proteolysis"/>
    <property type="evidence" value="ECO:0007669"/>
    <property type="project" value="UniProtKB-KW"/>
</dbReference>
<dbReference type="InterPro" id="IPR005320">
    <property type="entry name" value="Peptidase_S51"/>
</dbReference>
<dbReference type="SUPFAM" id="SSF52317">
    <property type="entry name" value="Class I glutamine amidotransferase-like"/>
    <property type="match status" value="1"/>
</dbReference>
<dbReference type="InterPro" id="IPR006311">
    <property type="entry name" value="TAT_signal"/>
</dbReference>
<sequence>MGEPRGTTSVRRRRVLRLAPAGLALIALAVPGHSAVAASGPDAPKSAPAMVMMPTGGGYEPETLEAFGAAAAKRSPDATVVIAVVPSAYGDDLPSRPENIALAKERTAEIAATCQAVVPAGKRCVGKLSILLNRADAMNPKQSVALRDASLDGVYILGGDQGIAMQVLANSPAERSMTAAYRSGVVIAGTSAGAAVESRTMINGYTGPNGAAQGLQKDATLIWWGNDGDTERGLAFGSHKAIYDQHFYQRGRFGRTLATIAQADERFGGKSPLGVGTDYATGVVNTGDRTLSGMFGQGSVALIDYETFAATHRWIGDQGYLSARRILTSLMTDRVRYDLNERTLALGGAMPTISVPQPYTFPSSANAGTLFLGGGNGYGPDVVTPAFVKQTIGVTTDPANARMVILSGDYAGTAAEVGDKVKSVGWSGRIDTYTYGRPGWSTADVANADAVVLVANSPKRLATAMADPRFRAMAAAATKHAPVVLTQGAMTATLGSRWSPVPRPTSDNYEDVAVQTFKVGEAKWRPGLGIIPATLVPTLNNDYLWGRLYAGVRADSRELAFGLTAGSAIRVPSGGDARVIGGSVVSLDSRGGQSWTGANKSMGATGAIMDVFAPGELVGRR</sequence>
<accession>A0A077MD91</accession>
<dbReference type="PANTHER" id="PTHR36175:SF1">
    <property type="entry name" value="CYANOPHYCINASE"/>
    <property type="match status" value="1"/>
</dbReference>
<keyword evidence="3" id="KW-0378">Hydrolase</keyword>
<keyword evidence="7" id="KW-1185">Reference proteome</keyword>
<evidence type="ECO:0000256" key="2">
    <source>
        <dbReference type="ARBA" id="ARBA00022670"/>
    </source>
</evidence>
<evidence type="ECO:0000313" key="7">
    <source>
        <dbReference type="Proteomes" id="UP000035720"/>
    </source>
</evidence>
<keyword evidence="4" id="KW-0720">Serine protease</keyword>
<dbReference type="Gene3D" id="3.40.50.880">
    <property type="match status" value="2"/>
</dbReference>
<proteinExistence type="inferred from homology"/>
<name>A0A077MD91_9MICO</name>
<keyword evidence="5" id="KW-0732">Signal</keyword>
<dbReference type="STRING" id="1193518.BN13_220007"/>
<keyword evidence="2" id="KW-0645">Protease</keyword>
<dbReference type="Proteomes" id="UP000035720">
    <property type="component" value="Unassembled WGS sequence"/>
</dbReference>
<organism evidence="6 7">
    <name type="scientific">Nostocoides jenkinsii Ben 74</name>
    <dbReference type="NCBI Taxonomy" id="1193518"/>
    <lineage>
        <taxon>Bacteria</taxon>
        <taxon>Bacillati</taxon>
        <taxon>Actinomycetota</taxon>
        <taxon>Actinomycetes</taxon>
        <taxon>Micrococcales</taxon>
        <taxon>Intrasporangiaceae</taxon>
        <taxon>Nostocoides</taxon>
    </lineage>
</organism>
<reference evidence="6 7" key="1">
    <citation type="journal article" date="2013" name="ISME J.">
        <title>A metabolic model for members of the genus Tetrasphaera involved in enhanced biological phosphorus removal.</title>
        <authorList>
            <person name="Kristiansen R."/>
            <person name="Nguyen H.T.T."/>
            <person name="Saunders A.M."/>
            <person name="Nielsen J.L."/>
            <person name="Wimmer R."/>
            <person name="Le V.Q."/>
            <person name="McIlroy S.J."/>
            <person name="Petrovski S."/>
            <person name="Seviour R.J."/>
            <person name="Calteau A."/>
            <person name="Nielsen K.L."/>
            <person name="Nielsen P.H."/>
        </authorList>
    </citation>
    <scope>NUCLEOTIDE SEQUENCE [LARGE SCALE GENOMIC DNA]</scope>
    <source>
        <strain evidence="6 7">Ben 74</strain>
    </source>
</reference>
<comment type="similarity">
    <text evidence="1">Belongs to the peptidase S51 family.</text>
</comment>
<dbReference type="InterPro" id="IPR029062">
    <property type="entry name" value="Class_I_gatase-like"/>
</dbReference>
<comment type="caution">
    <text evidence="6">The sequence shown here is derived from an EMBL/GenBank/DDBJ whole genome shotgun (WGS) entry which is preliminary data.</text>
</comment>
<dbReference type="PANTHER" id="PTHR36175">
    <property type="entry name" value="CYANOPHYCINASE"/>
    <property type="match status" value="1"/>
</dbReference>
<protein>
    <recommendedName>
        <fullName evidence="8">Cyanophycinase</fullName>
    </recommendedName>
</protein>
<evidence type="ECO:0000256" key="4">
    <source>
        <dbReference type="ARBA" id="ARBA00022825"/>
    </source>
</evidence>
<evidence type="ECO:0000256" key="3">
    <source>
        <dbReference type="ARBA" id="ARBA00022801"/>
    </source>
</evidence>
<feature type="signal peptide" evidence="5">
    <location>
        <begin position="1"/>
        <end position="29"/>
    </location>
</feature>
<dbReference type="PROSITE" id="PS51318">
    <property type="entry name" value="TAT"/>
    <property type="match status" value="1"/>
</dbReference>
<gene>
    <name evidence="6" type="ORF">BN13_220007</name>
</gene>
<dbReference type="EMBL" id="CAJC01000131">
    <property type="protein sequence ID" value="CCI52822.1"/>
    <property type="molecule type" value="Genomic_DNA"/>
</dbReference>
<dbReference type="OrthoDB" id="4841110at2"/>
<evidence type="ECO:0000256" key="1">
    <source>
        <dbReference type="ARBA" id="ARBA00006534"/>
    </source>
</evidence>
<evidence type="ECO:0000313" key="6">
    <source>
        <dbReference type="EMBL" id="CCI52822.1"/>
    </source>
</evidence>
<dbReference type="RefSeq" id="WP_048545058.1">
    <property type="nucleotide sequence ID" value="NZ_HF571038.1"/>
</dbReference>
<dbReference type="GO" id="GO:0008236">
    <property type="term" value="F:serine-type peptidase activity"/>
    <property type="evidence" value="ECO:0007669"/>
    <property type="project" value="UniProtKB-KW"/>
</dbReference>